<dbReference type="EMBL" id="FNRY01000001">
    <property type="protein sequence ID" value="SEB61486.1"/>
    <property type="molecule type" value="Genomic_DNA"/>
</dbReference>
<accession>A0A1H4KTE7</accession>
<reference evidence="6 7" key="1">
    <citation type="submission" date="2016-10" db="EMBL/GenBank/DDBJ databases">
        <authorList>
            <person name="de Groot N.N."/>
        </authorList>
    </citation>
    <scope>NUCLEOTIDE SEQUENCE [LARGE SCALE GENOMIC DNA]</scope>
    <source>
        <strain evidence="6 7">DSM 21799</strain>
    </source>
</reference>
<dbReference type="Pfam" id="PF00126">
    <property type="entry name" value="HTH_1"/>
    <property type="match status" value="1"/>
</dbReference>
<name>A0A1H4KTE7_9MICO</name>
<evidence type="ECO:0000256" key="4">
    <source>
        <dbReference type="ARBA" id="ARBA00023163"/>
    </source>
</evidence>
<dbReference type="InterPro" id="IPR036390">
    <property type="entry name" value="WH_DNA-bd_sf"/>
</dbReference>
<dbReference type="GO" id="GO:0003700">
    <property type="term" value="F:DNA-binding transcription factor activity"/>
    <property type="evidence" value="ECO:0007669"/>
    <property type="project" value="InterPro"/>
</dbReference>
<evidence type="ECO:0000259" key="5">
    <source>
        <dbReference type="PROSITE" id="PS50931"/>
    </source>
</evidence>
<evidence type="ECO:0000313" key="7">
    <source>
        <dbReference type="Proteomes" id="UP000199183"/>
    </source>
</evidence>
<dbReference type="Proteomes" id="UP000199183">
    <property type="component" value="Unassembled WGS sequence"/>
</dbReference>
<dbReference type="Gene3D" id="1.10.10.10">
    <property type="entry name" value="Winged helix-like DNA-binding domain superfamily/Winged helix DNA-binding domain"/>
    <property type="match status" value="1"/>
</dbReference>
<dbReference type="AlphaFoldDB" id="A0A1H4KTE7"/>
<proteinExistence type="inferred from homology"/>
<evidence type="ECO:0000313" key="6">
    <source>
        <dbReference type="EMBL" id="SEB61486.1"/>
    </source>
</evidence>
<feature type="domain" description="HTH lysR-type" evidence="5">
    <location>
        <begin position="15"/>
        <end position="72"/>
    </location>
</feature>
<dbReference type="PRINTS" id="PR00039">
    <property type="entry name" value="HTHLYSR"/>
</dbReference>
<sequence length="310" mass="34146">MFIMRDMNSNDLRRVDLNLLVVFQTIMREGSVTRAAVKLNLSQSAVSAALARLRVLFTDPLFERSRAGMLPTARALELSALLAPTLTAIANVVFESPSFDPTQSTRVIHLAMSDDLAMVLAPWLARRKLDEGWSIDFGIHQTNSTLWRDSIDDPRNEVVLTVTPERQSSAVRSAPLFSGGYRCVYNAQLLKASSPITYSEYVAANHVRVSYDVQRGWVDELLAADGHKRRTLCAISHFSGLAPVINRVPAIATIPSHAAHAIQELCGLTVSPVPLPAPRFTISALWRTEVDGAPENVWLRGLLSDFAEAM</sequence>
<evidence type="ECO:0000256" key="1">
    <source>
        <dbReference type="ARBA" id="ARBA00009437"/>
    </source>
</evidence>
<gene>
    <name evidence="6" type="ORF">SAMN04489806_1292</name>
</gene>
<dbReference type="InterPro" id="IPR005119">
    <property type="entry name" value="LysR_subst-bd"/>
</dbReference>
<dbReference type="SUPFAM" id="SSF46785">
    <property type="entry name" value="Winged helix' DNA-binding domain"/>
    <property type="match status" value="1"/>
</dbReference>
<dbReference type="PROSITE" id="PS50931">
    <property type="entry name" value="HTH_LYSR"/>
    <property type="match status" value="1"/>
</dbReference>
<dbReference type="Pfam" id="PF03466">
    <property type="entry name" value="LysR_substrate"/>
    <property type="match status" value="1"/>
</dbReference>
<dbReference type="PANTHER" id="PTHR30118:SF6">
    <property type="entry name" value="HTH-TYPE TRANSCRIPTIONAL REGULATOR LEUO"/>
    <property type="match status" value="1"/>
</dbReference>
<dbReference type="InterPro" id="IPR000847">
    <property type="entry name" value="LysR_HTH_N"/>
</dbReference>
<dbReference type="PANTHER" id="PTHR30118">
    <property type="entry name" value="HTH-TYPE TRANSCRIPTIONAL REGULATOR LEUO-RELATED"/>
    <property type="match status" value="1"/>
</dbReference>
<organism evidence="6 7">
    <name type="scientific">Paramicrobacterium humi</name>
    <dbReference type="NCBI Taxonomy" id="640635"/>
    <lineage>
        <taxon>Bacteria</taxon>
        <taxon>Bacillati</taxon>
        <taxon>Actinomycetota</taxon>
        <taxon>Actinomycetes</taxon>
        <taxon>Micrococcales</taxon>
        <taxon>Microbacteriaceae</taxon>
        <taxon>Paramicrobacterium</taxon>
    </lineage>
</organism>
<dbReference type="SUPFAM" id="SSF53850">
    <property type="entry name" value="Periplasmic binding protein-like II"/>
    <property type="match status" value="1"/>
</dbReference>
<comment type="similarity">
    <text evidence="1">Belongs to the LysR transcriptional regulatory family.</text>
</comment>
<keyword evidence="7" id="KW-1185">Reference proteome</keyword>
<dbReference type="InterPro" id="IPR036388">
    <property type="entry name" value="WH-like_DNA-bd_sf"/>
</dbReference>
<keyword evidence="4" id="KW-0804">Transcription</keyword>
<dbReference type="Gene3D" id="3.40.190.10">
    <property type="entry name" value="Periplasmic binding protein-like II"/>
    <property type="match status" value="2"/>
</dbReference>
<keyword evidence="3" id="KW-0238">DNA-binding</keyword>
<protein>
    <submittedName>
        <fullName evidence="6">Transcriptional regulator, LysR family</fullName>
    </submittedName>
</protein>
<keyword evidence="2" id="KW-0805">Transcription regulation</keyword>
<dbReference type="STRING" id="640635.SAMN04489806_1292"/>
<dbReference type="InterPro" id="IPR050389">
    <property type="entry name" value="LysR-type_TF"/>
</dbReference>
<dbReference type="GO" id="GO:0003677">
    <property type="term" value="F:DNA binding"/>
    <property type="evidence" value="ECO:0007669"/>
    <property type="project" value="UniProtKB-KW"/>
</dbReference>
<evidence type="ECO:0000256" key="3">
    <source>
        <dbReference type="ARBA" id="ARBA00023125"/>
    </source>
</evidence>
<evidence type="ECO:0000256" key="2">
    <source>
        <dbReference type="ARBA" id="ARBA00023015"/>
    </source>
</evidence>